<evidence type="ECO:0000313" key="7">
    <source>
        <dbReference type="Proteomes" id="UP001591681"/>
    </source>
</evidence>
<proteinExistence type="inferred from homology"/>
<dbReference type="Pfam" id="PF02902">
    <property type="entry name" value="Peptidase_C48"/>
    <property type="match status" value="1"/>
</dbReference>
<dbReference type="Gene3D" id="3.90.70.10">
    <property type="entry name" value="Cysteine proteinases"/>
    <property type="match status" value="1"/>
</dbReference>
<gene>
    <name evidence="6" type="ORF">ACEWY4_016904</name>
</gene>
<evidence type="ECO:0000259" key="4">
    <source>
        <dbReference type="PROSITE" id="PS50235"/>
    </source>
</evidence>
<comment type="caution">
    <text evidence="6">The sequence shown here is derived from an EMBL/GenBank/DDBJ whole genome shotgun (WGS) entry which is preliminary data.</text>
</comment>
<dbReference type="GO" id="GO:0008233">
    <property type="term" value="F:peptidase activity"/>
    <property type="evidence" value="ECO:0007669"/>
    <property type="project" value="UniProtKB-KW"/>
</dbReference>
<organism evidence="6 7">
    <name type="scientific">Coilia grayii</name>
    <name type="common">Gray's grenadier anchovy</name>
    <dbReference type="NCBI Taxonomy" id="363190"/>
    <lineage>
        <taxon>Eukaryota</taxon>
        <taxon>Metazoa</taxon>
        <taxon>Chordata</taxon>
        <taxon>Craniata</taxon>
        <taxon>Vertebrata</taxon>
        <taxon>Euteleostomi</taxon>
        <taxon>Actinopterygii</taxon>
        <taxon>Neopterygii</taxon>
        <taxon>Teleostei</taxon>
        <taxon>Clupei</taxon>
        <taxon>Clupeiformes</taxon>
        <taxon>Clupeoidei</taxon>
        <taxon>Engraulidae</taxon>
        <taxon>Coilinae</taxon>
        <taxon>Coilia</taxon>
    </lineage>
</organism>
<dbReference type="InterPro" id="IPR038765">
    <property type="entry name" value="Papain-like_cys_pep_sf"/>
</dbReference>
<feature type="domain" description="USP" evidence="4">
    <location>
        <begin position="78"/>
        <end position="339"/>
    </location>
</feature>
<dbReference type="GO" id="GO:0006508">
    <property type="term" value="P:proteolysis"/>
    <property type="evidence" value="ECO:0007669"/>
    <property type="project" value="UniProtKB-KW"/>
</dbReference>
<dbReference type="AlphaFoldDB" id="A0ABD1JLQ6"/>
<evidence type="ECO:0008006" key="8">
    <source>
        <dbReference type="Google" id="ProtNLM"/>
    </source>
</evidence>
<keyword evidence="2" id="KW-0645">Protease</keyword>
<dbReference type="InterPro" id="IPR003653">
    <property type="entry name" value="Peptidase_C48_C"/>
</dbReference>
<keyword evidence="7" id="KW-1185">Reference proteome</keyword>
<accession>A0ABD1JLQ6</accession>
<feature type="domain" description="Ubiquitin-like protease family profile" evidence="5">
    <location>
        <begin position="647"/>
        <end position="827"/>
    </location>
</feature>
<dbReference type="PROSITE" id="PS50235">
    <property type="entry name" value="USP_3"/>
    <property type="match status" value="1"/>
</dbReference>
<dbReference type="EMBL" id="JBHFQA010000014">
    <property type="protein sequence ID" value="KAL2088076.1"/>
    <property type="molecule type" value="Genomic_DNA"/>
</dbReference>
<sequence>MYRACEREFCDKLRLNISNSAQTTIPLKTEGWNKKQKMPDNLTKSFQCPPKGKFMYLNDTQKTVRPKTVDAKGECSASKFENKANNCWFNALTQSLLHVECFRKAVVRHTENSTYKNIPWSYAIFLSNIAMHKSSVVRMSEIIPVLEDLSNVFPQLEFQKQNDPMDLVHPTVAWCGDLGLDNELTFRTSYQCETCKDLSFSSVVVNIHQAGDVGELLQLKMKEHFSERLCNICINSGVVIEKTPDILIVTLPRAQMKSVIRKSISCGDVITIDVSQNRPVRYRKKSVICHRGKANHGHYWAVLYDNIMCTKVDDMTIATHNQKSVSVDKSGVVYIFEKHDSQEYSETSQGADGQCDSANNEVALSTKVIVCHFKLLFSLCAAYNRLLTDLGKANQMTHSASLLETQRALKSWSTEALTECAMPLDYEGGIKAIEHALCDTIKATNVLRNSFQVQIIHIISCGHCSYSPVAKVKCCSNLVIRTVQDLQNINLVCCPVETEEVMCSYCGYQCVKEERFTSHLPENLVIAIDSPSGTLEDSVSLCTIFERHIFKLCGVILCLDLLPYFMFIRLDRNTGQWCIGVDAQHVITWEQLVGLVADSASVLLLFNRNSEESVLDLNVYTVDHICTASCKVTRGGTQWCYTTLKGVKISEEDLRCLTDCSAWLNDGIIDNYIAGFISEVGNDRLLGVPATFVSQSLQSLYISNYDWMPSIPNKPRNWWNYDTVVIPVNTAGDHWNCIVMYMETAKQVDGVMYIHVDVMDSLYKINLRTTEHINYLQRYLVCQYVALHGQVINVRFIVTHVSKCKEFVRQDDSSSCGLYVCLFAKKVISGINNITGKSAEMRRTILHDLGM</sequence>
<dbReference type="InterPro" id="IPR018200">
    <property type="entry name" value="USP_CS"/>
</dbReference>
<dbReference type="PROSITE" id="PS50600">
    <property type="entry name" value="ULP_PROTEASE"/>
    <property type="match status" value="1"/>
</dbReference>
<name>A0ABD1JLQ6_9TELE</name>
<dbReference type="Gene3D" id="3.40.395.10">
    <property type="entry name" value="Adenoviral Proteinase, Chain A"/>
    <property type="match status" value="1"/>
</dbReference>
<dbReference type="Proteomes" id="UP001591681">
    <property type="component" value="Unassembled WGS sequence"/>
</dbReference>
<evidence type="ECO:0000256" key="2">
    <source>
        <dbReference type="ARBA" id="ARBA00022670"/>
    </source>
</evidence>
<dbReference type="InterPro" id="IPR028889">
    <property type="entry name" value="USP"/>
</dbReference>
<evidence type="ECO:0000313" key="6">
    <source>
        <dbReference type="EMBL" id="KAL2088076.1"/>
    </source>
</evidence>
<evidence type="ECO:0000256" key="3">
    <source>
        <dbReference type="ARBA" id="ARBA00022801"/>
    </source>
</evidence>
<evidence type="ECO:0000256" key="1">
    <source>
        <dbReference type="ARBA" id="ARBA00005234"/>
    </source>
</evidence>
<dbReference type="PROSITE" id="PS00973">
    <property type="entry name" value="USP_2"/>
    <property type="match status" value="1"/>
</dbReference>
<reference evidence="6 7" key="1">
    <citation type="submission" date="2024-09" db="EMBL/GenBank/DDBJ databases">
        <title>A chromosome-level genome assembly of Gray's grenadier anchovy, Coilia grayii.</title>
        <authorList>
            <person name="Fu Z."/>
        </authorList>
    </citation>
    <scope>NUCLEOTIDE SEQUENCE [LARGE SCALE GENOMIC DNA]</scope>
    <source>
        <strain evidence="6">G4</strain>
        <tissue evidence="6">Muscle</tissue>
    </source>
</reference>
<dbReference type="Pfam" id="PF00443">
    <property type="entry name" value="UCH"/>
    <property type="match status" value="1"/>
</dbReference>
<comment type="similarity">
    <text evidence="1">Belongs to the peptidase C48 family.</text>
</comment>
<evidence type="ECO:0000259" key="5">
    <source>
        <dbReference type="PROSITE" id="PS50600"/>
    </source>
</evidence>
<dbReference type="InterPro" id="IPR001394">
    <property type="entry name" value="Peptidase_C19_UCH"/>
</dbReference>
<dbReference type="SUPFAM" id="SSF54001">
    <property type="entry name" value="Cysteine proteinases"/>
    <property type="match status" value="2"/>
</dbReference>
<dbReference type="CDD" id="cd02257">
    <property type="entry name" value="Peptidase_C19"/>
    <property type="match status" value="1"/>
</dbReference>
<keyword evidence="3" id="KW-0378">Hydrolase</keyword>
<protein>
    <recommendedName>
        <fullName evidence="8">Ubiquitin-like protease family profile domain-containing protein</fullName>
    </recommendedName>
</protein>